<dbReference type="EMBL" id="MU863631">
    <property type="protein sequence ID" value="KAK4102620.1"/>
    <property type="molecule type" value="Genomic_DNA"/>
</dbReference>
<comment type="caution">
    <text evidence="1">The sequence shown here is derived from an EMBL/GenBank/DDBJ whole genome shotgun (WGS) entry which is preliminary data.</text>
</comment>
<reference evidence="1" key="2">
    <citation type="submission" date="2023-05" db="EMBL/GenBank/DDBJ databases">
        <authorList>
            <consortium name="Lawrence Berkeley National Laboratory"/>
            <person name="Steindorff A."/>
            <person name="Hensen N."/>
            <person name="Bonometti L."/>
            <person name="Westerberg I."/>
            <person name="Brannstrom I.O."/>
            <person name="Guillou S."/>
            <person name="Cros-Aarteil S."/>
            <person name="Calhoun S."/>
            <person name="Haridas S."/>
            <person name="Kuo A."/>
            <person name="Mondo S."/>
            <person name="Pangilinan J."/>
            <person name="Riley R."/>
            <person name="Labutti K."/>
            <person name="Andreopoulos B."/>
            <person name="Lipzen A."/>
            <person name="Chen C."/>
            <person name="Yanf M."/>
            <person name="Daum C."/>
            <person name="Ng V."/>
            <person name="Clum A."/>
            <person name="Ohm R."/>
            <person name="Martin F."/>
            <person name="Silar P."/>
            <person name="Natvig D."/>
            <person name="Lalanne C."/>
            <person name="Gautier V."/>
            <person name="Ament-Velasquez S.L."/>
            <person name="Kruys A."/>
            <person name="Hutchinson M.I."/>
            <person name="Powell A.J."/>
            <person name="Barry K."/>
            <person name="Miller A.N."/>
            <person name="Grigoriev I.V."/>
            <person name="Debuchy R."/>
            <person name="Gladieux P."/>
            <person name="Thoren M.H."/>
            <person name="Johannesson H."/>
        </authorList>
    </citation>
    <scope>NUCLEOTIDE SEQUENCE</scope>
    <source>
        <strain evidence="1">CBS 757.83</strain>
    </source>
</reference>
<reference evidence="1" key="1">
    <citation type="journal article" date="2023" name="Mol. Phylogenet. Evol.">
        <title>Genome-scale phylogeny and comparative genomics of the fungal order Sordariales.</title>
        <authorList>
            <person name="Hensen N."/>
            <person name="Bonometti L."/>
            <person name="Westerberg I."/>
            <person name="Brannstrom I.O."/>
            <person name="Guillou S."/>
            <person name="Cros-Aarteil S."/>
            <person name="Calhoun S."/>
            <person name="Haridas S."/>
            <person name="Kuo A."/>
            <person name="Mondo S."/>
            <person name="Pangilinan J."/>
            <person name="Riley R."/>
            <person name="LaButti K."/>
            <person name="Andreopoulos B."/>
            <person name="Lipzen A."/>
            <person name="Chen C."/>
            <person name="Yan M."/>
            <person name="Daum C."/>
            <person name="Ng V."/>
            <person name="Clum A."/>
            <person name="Steindorff A."/>
            <person name="Ohm R.A."/>
            <person name="Martin F."/>
            <person name="Silar P."/>
            <person name="Natvig D.O."/>
            <person name="Lalanne C."/>
            <person name="Gautier V."/>
            <person name="Ament-Velasquez S.L."/>
            <person name="Kruys A."/>
            <person name="Hutchinson M.I."/>
            <person name="Powell A.J."/>
            <person name="Barry K."/>
            <person name="Miller A.N."/>
            <person name="Grigoriev I.V."/>
            <person name="Debuchy R."/>
            <person name="Gladieux P."/>
            <person name="Hiltunen Thoren M."/>
            <person name="Johannesson H."/>
        </authorList>
    </citation>
    <scope>NUCLEOTIDE SEQUENCE</scope>
    <source>
        <strain evidence="1">CBS 757.83</strain>
    </source>
</reference>
<sequence>MATYLPRSSMGSIPPSYSDIHHDVELSRFDSPSPRSSKIFSDPPSYTEAASSFQPATHLQIAAAGKIWFSLPLQPRPDPIPVFALHPHDSSSSVASQSTPKFTSIRPVRSSGSCYLAASDISQTPSDSHLLPVLATTTYRFGPNHPPRVRLFSSFSPGLSPSALEAILFPKQPKHPTPDADSPTTTEEAAQPWDEFEITSLGLFTRAVTFRTRLGTFEWRYASRRERHALERALSGGRSDHHNVSSLLVLERVTRVARAWNVPTASSSSSSAAAAASIFRGKGGKNKDGEDEKIRATVAHFIRGEGTRTPGTGASDAGNGGRLVMDLRLWEEEEGGAGGGGGSSGGMESKLDREMAGVLVVATCLVMLKREVDRRRAQQTAIIAGGAGGGP</sequence>
<evidence type="ECO:0000313" key="2">
    <source>
        <dbReference type="Proteomes" id="UP001305647"/>
    </source>
</evidence>
<dbReference type="AlphaFoldDB" id="A0AAN6Q6F7"/>
<dbReference type="Proteomes" id="UP001305647">
    <property type="component" value="Unassembled WGS sequence"/>
</dbReference>
<gene>
    <name evidence="1" type="ORF">N658DRAFT_495335</name>
</gene>
<organism evidence="1 2">
    <name type="scientific">Parathielavia hyrcaniae</name>
    <dbReference type="NCBI Taxonomy" id="113614"/>
    <lineage>
        <taxon>Eukaryota</taxon>
        <taxon>Fungi</taxon>
        <taxon>Dikarya</taxon>
        <taxon>Ascomycota</taxon>
        <taxon>Pezizomycotina</taxon>
        <taxon>Sordariomycetes</taxon>
        <taxon>Sordariomycetidae</taxon>
        <taxon>Sordariales</taxon>
        <taxon>Chaetomiaceae</taxon>
        <taxon>Parathielavia</taxon>
    </lineage>
</organism>
<evidence type="ECO:0000313" key="1">
    <source>
        <dbReference type="EMBL" id="KAK4102620.1"/>
    </source>
</evidence>
<name>A0AAN6Q6F7_9PEZI</name>
<protein>
    <submittedName>
        <fullName evidence="1">Uncharacterized protein</fullName>
    </submittedName>
</protein>
<proteinExistence type="predicted"/>
<accession>A0AAN6Q6F7</accession>
<keyword evidence="2" id="KW-1185">Reference proteome</keyword>